<protein>
    <submittedName>
        <fullName evidence="1">Uncharacterized protein</fullName>
    </submittedName>
</protein>
<dbReference type="EMBL" id="KV013440">
    <property type="protein sequence ID" value="KZV23577.1"/>
    <property type="molecule type" value="Genomic_DNA"/>
</dbReference>
<dbReference type="Proteomes" id="UP000250235">
    <property type="component" value="Unassembled WGS sequence"/>
</dbReference>
<accession>A0A2Z7AW64</accession>
<evidence type="ECO:0000313" key="1">
    <source>
        <dbReference type="EMBL" id="KZV23577.1"/>
    </source>
</evidence>
<keyword evidence="2" id="KW-1185">Reference proteome</keyword>
<reference evidence="1 2" key="1">
    <citation type="journal article" date="2015" name="Proc. Natl. Acad. Sci. U.S.A.">
        <title>The resurrection genome of Boea hygrometrica: A blueprint for survival of dehydration.</title>
        <authorList>
            <person name="Xiao L."/>
            <person name="Yang G."/>
            <person name="Zhang L."/>
            <person name="Yang X."/>
            <person name="Zhao S."/>
            <person name="Ji Z."/>
            <person name="Zhou Q."/>
            <person name="Hu M."/>
            <person name="Wang Y."/>
            <person name="Chen M."/>
            <person name="Xu Y."/>
            <person name="Jin H."/>
            <person name="Xiao X."/>
            <person name="Hu G."/>
            <person name="Bao F."/>
            <person name="Hu Y."/>
            <person name="Wan P."/>
            <person name="Li L."/>
            <person name="Deng X."/>
            <person name="Kuang T."/>
            <person name="Xiang C."/>
            <person name="Zhu J.K."/>
            <person name="Oliver M.J."/>
            <person name="He Y."/>
        </authorList>
    </citation>
    <scope>NUCLEOTIDE SEQUENCE [LARGE SCALE GENOMIC DNA]</scope>
    <source>
        <strain evidence="2">cv. XS01</strain>
    </source>
</reference>
<organism evidence="1 2">
    <name type="scientific">Dorcoceras hygrometricum</name>
    <dbReference type="NCBI Taxonomy" id="472368"/>
    <lineage>
        <taxon>Eukaryota</taxon>
        <taxon>Viridiplantae</taxon>
        <taxon>Streptophyta</taxon>
        <taxon>Embryophyta</taxon>
        <taxon>Tracheophyta</taxon>
        <taxon>Spermatophyta</taxon>
        <taxon>Magnoliopsida</taxon>
        <taxon>eudicotyledons</taxon>
        <taxon>Gunneridae</taxon>
        <taxon>Pentapetalae</taxon>
        <taxon>asterids</taxon>
        <taxon>lamiids</taxon>
        <taxon>Lamiales</taxon>
        <taxon>Gesneriaceae</taxon>
        <taxon>Didymocarpoideae</taxon>
        <taxon>Trichosporeae</taxon>
        <taxon>Loxocarpinae</taxon>
        <taxon>Dorcoceras</taxon>
    </lineage>
</organism>
<proteinExistence type="predicted"/>
<gene>
    <name evidence="1" type="ORF">F511_32864</name>
</gene>
<dbReference type="AlphaFoldDB" id="A0A2Z7AW64"/>
<name>A0A2Z7AW64_9LAMI</name>
<evidence type="ECO:0000313" key="2">
    <source>
        <dbReference type="Proteomes" id="UP000250235"/>
    </source>
</evidence>
<sequence length="154" mass="16643">MAAPHRALVARCHARWPRMVAETRAQHCASCVTPSRAGRALRRVGRAVIVHWLHEMLADDGRLCAMAGGCFAWWPACCAPPLARDVERSAALVAAVRGLALRVIFVVAAAARRCSCDVVTADFFLGFSSGLSRAAREVFVLIFDIGPGLVDLKF</sequence>